<feature type="region of interest" description="Disordered" evidence="2">
    <location>
        <begin position="678"/>
        <end position="851"/>
    </location>
</feature>
<dbReference type="Gene3D" id="1.25.10.10">
    <property type="entry name" value="Leucine-rich Repeat Variant"/>
    <property type="match status" value="1"/>
</dbReference>
<feature type="compositionally biased region" description="Acidic residues" evidence="2">
    <location>
        <begin position="700"/>
        <end position="711"/>
    </location>
</feature>
<keyword evidence="5" id="KW-1185">Reference proteome</keyword>
<sequence length="851" mass="95083">FAPRPDWHATELPALPSVKKLVVPPSGIVNALQEYAEALLEEENTKYSGTHLKSSSSHKFLSTIMSSGTLEDKVSALTLLVQESPLHTTKAFENLVGLAKKKSRNQALMALSALKDLLGQGVVLPPDRKLKAFAKQPDLINALQGKHVQWRKGWPLPGNLQDVHLISWAYEDWLKRTYFDLLKVLEQWCSDEIEYARSRAVTYVWELLKEKPEQEENLLRLLINKLGDKDRKIASRASYLLLQLQVTHPVMKGVIISAIESECLLRPGLNSHAKYYAVITLNQTVLSAREQEVANKLLNIYFALFVGLLKMTDPGKPQSSAPGSTASDLVQGGGGTPGKKSRQKEKMQEKMQEEVHVANAELNEKIIAQVLTGVNRAYPFARTDDAHFVEQLDTLFRITHSANFNTSVQALLLIQQISSSKHHSADRFYRVLYESLLDPRLLTSSKQILYLNLLYRSLKSDVSIKRVKAFVKRLLQIITLHEPPFACGVLYLIGELQTTFPSIKGMLDQPEEAAGGDEETFVDADKGVSPVQDGKTGHNGTTTGSHIQYDGRKRDPEYSNAERSCLWELLPFQSHFHPSVSLFASRLLLSGEMPSKPDPSLHTVMHFLDRFVYRNARTKTDVTRGSSIMQPMVGSAAADLLIKKRDGSKTELPLNTESFWLRKAEEVAPDEVFFHQYFNQPSKKKSPKEKKEKKRKDEAGSDGEGDEEEIWEALVNSRPEIENEDDEDEQGFSDMEGLMSDGSDEVDGVDGIDEAGDEEGVGEEEGEAEGAEGSDDFDAPDLDSEDDAMMGSDEEVPVDIPDAQGDSDEEPSAKEPSKSQQKRSRRKKLKQLPTFASAEDYAKLLEDEDDE</sequence>
<dbReference type="Proteomes" id="UP000799772">
    <property type="component" value="Unassembled WGS sequence"/>
</dbReference>
<dbReference type="OrthoDB" id="28947at2759"/>
<gene>
    <name evidence="4" type="ORF">NA57DRAFT_45683</name>
</gene>
<dbReference type="EMBL" id="ML978133">
    <property type="protein sequence ID" value="KAF2094763.1"/>
    <property type="molecule type" value="Genomic_DNA"/>
</dbReference>
<dbReference type="Pfam" id="PF03914">
    <property type="entry name" value="CBF"/>
    <property type="match status" value="1"/>
</dbReference>
<feature type="region of interest" description="Disordered" evidence="2">
    <location>
        <begin position="316"/>
        <end position="353"/>
    </location>
</feature>
<dbReference type="AlphaFoldDB" id="A0A9P4I8D5"/>
<dbReference type="PANTHER" id="PTHR12048">
    <property type="entry name" value="CCAAT-BINDING FACTOR-RELATED"/>
    <property type="match status" value="1"/>
</dbReference>
<feature type="compositionally biased region" description="Basic residues" evidence="2">
    <location>
        <begin position="682"/>
        <end position="694"/>
    </location>
</feature>
<feature type="compositionally biased region" description="Polar residues" evidence="2">
    <location>
        <begin position="317"/>
        <end position="328"/>
    </location>
</feature>
<feature type="compositionally biased region" description="Basic residues" evidence="2">
    <location>
        <begin position="820"/>
        <end position="830"/>
    </location>
</feature>
<evidence type="ECO:0000313" key="5">
    <source>
        <dbReference type="Proteomes" id="UP000799772"/>
    </source>
</evidence>
<feature type="region of interest" description="Disordered" evidence="2">
    <location>
        <begin position="529"/>
        <end position="553"/>
    </location>
</feature>
<organism evidence="4 5">
    <name type="scientific">Rhizodiscina lignyota</name>
    <dbReference type="NCBI Taxonomy" id="1504668"/>
    <lineage>
        <taxon>Eukaryota</taxon>
        <taxon>Fungi</taxon>
        <taxon>Dikarya</taxon>
        <taxon>Ascomycota</taxon>
        <taxon>Pezizomycotina</taxon>
        <taxon>Dothideomycetes</taxon>
        <taxon>Pleosporomycetidae</taxon>
        <taxon>Aulographales</taxon>
        <taxon>Rhizodiscinaceae</taxon>
        <taxon>Rhizodiscina</taxon>
    </lineage>
</organism>
<comment type="caution">
    <text evidence="4">The sequence shown here is derived from an EMBL/GenBank/DDBJ whole genome shotgun (WGS) entry which is preliminary data.</text>
</comment>
<evidence type="ECO:0000256" key="1">
    <source>
        <dbReference type="ARBA" id="ARBA00007797"/>
    </source>
</evidence>
<accession>A0A9P4I8D5</accession>
<evidence type="ECO:0000313" key="4">
    <source>
        <dbReference type="EMBL" id="KAF2094763.1"/>
    </source>
</evidence>
<dbReference type="InterPro" id="IPR011989">
    <property type="entry name" value="ARM-like"/>
</dbReference>
<proteinExistence type="inferred from homology"/>
<comment type="similarity">
    <text evidence="1">Belongs to the CBF/MAK21 family.</text>
</comment>
<feature type="compositionally biased region" description="Acidic residues" evidence="2">
    <location>
        <begin position="742"/>
        <end position="797"/>
    </location>
</feature>
<evidence type="ECO:0000256" key="2">
    <source>
        <dbReference type="SAM" id="MobiDB-lite"/>
    </source>
</evidence>
<feature type="domain" description="CCAAT-binding factor" evidence="3">
    <location>
        <begin position="407"/>
        <end position="584"/>
    </location>
</feature>
<dbReference type="InterPro" id="IPR040155">
    <property type="entry name" value="CEBPZ/Mak21-like"/>
</dbReference>
<dbReference type="SUPFAM" id="SSF48371">
    <property type="entry name" value="ARM repeat"/>
    <property type="match status" value="1"/>
</dbReference>
<dbReference type="InterPro" id="IPR005612">
    <property type="entry name" value="CCAAT-binding_factor"/>
</dbReference>
<dbReference type="InterPro" id="IPR016024">
    <property type="entry name" value="ARM-type_fold"/>
</dbReference>
<dbReference type="PANTHER" id="PTHR12048:SF0">
    <property type="entry name" value="CCAAT_ENHANCER-BINDING PROTEIN ZETA"/>
    <property type="match status" value="1"/>
</dbReference>
<name>A0A9P4I8D5_9PEZI</name>
<feature type="non-terminal residue" evidence="4">
    <location>
        <position position="1"/>
    </location>
</feature>
<dbReference type="GO" id="GO:0005634">
    <property type="term" value="C:nucleus"/>
    <property type="evidence" value="ECO:0007669"/>
    <property type="project" value="TreeGrafter"/>
</dbReference>
<evidence type="ECO:0000259" key="3">
    <source>
        <dbReference type="Pfam" id="PF03914"/>
    </source>
</evidence>
<feature type="compositionally biased region" description="Basic and acidic residues" evidence="2">
    <location>
        <begin position="344"/>
        <end position="353"/>
    </location>
</feature>
<feature type="compositionally biased region" description="Acidic residues" evidence="2">
    <location>
        <begin position="722"/>
        <end position="731"/>
    </location>
</feature>
<protein>
    <submittedName>
        <fullName evidence="4">CBF-domain-containing protein</fullName>
    </submittedName>
</protein>
<reference evidence="4" key="1">
    <citation type="journal article" date="2020" name="Stud. Mycol.">
        <title>101 Dothideomycetes genomes: a test case for predicting lifestyles and emergence of pathogens.</title>
        <authorList>
            <person name="Haridas S."/>
            <person name="Albert R."/>
            <person name="Binder M."/>
            <person name="Bloem J."/>
            <person name="Labutti K."/>
            <person name="Salamov A."/>
            <person name="Andreopoulos B."/>
            <person name="Baker S."/>
            <person name="Barry K."/>
            <person name="Bills G."/>
            <person name="Bluhm B."/>
            <person name="Cannon C."/>
            <person name="Castanera R."/>
            <person name="Culley D."/>
            <person name="Daum C."/>
            <person name="Ezra D."/>
            <person name="Gonzalez J."/>
            <person name="Henrissat B."/>
            <person name="Kuo A."/>
            <person name="Liang C."/>
            <person name="Lipzen A."/>
            <person name="Lutzoni F."/>
            <person name="Magnuson J."/>
            <person name="Mondo S."/>
            <person name="Nolan M."/>
            <person name="Ohm R."/>
            <person name="Pangilinan J."/>
            <person name="Park H.-J."/>
            <person name="Ramirez L."/>
            <person name="Alfaro M."/>
            <person name="Sun H."/>
            <person name="Tritt A."/>
            <person name="Yoshinaga Y."/>
            <person name="Zwiers L.-H."/>
            <person name="Turgeon B."/>
            <person name="Goodwin S."/>
            <person name="Spatafora J."/>
            <person name="Crous P."/>
            <person name="Grigoriev I."/>
        </authorList>
    </citation>
    <scope>NUCLEOTIDE SEQUENCE</scope>
    <source>
        <strain evidence="4">CBS 133067</strain>
    </source>
</reference>